<accession>A0A835F2I2</accession>
<feature type="compositionally biased region" description="Basic and acidic residues" evidence="1">
    <location>
        <begin position="36"/>
        <end position="50"/>
    </location>
</feature>
<evidence type="ECO:0000313" key="3">
    <source>
        <dbReference type="Proteomes" id="UP000636709"/>
    </source>
</evidence>
<name>A0A835F2I2_9POAL</name>
<feature type="compositionally biased region" description="Acidic residues" evidence="1">
    <location>
        <begin position="131"/>
        <end position="147"/>
    </location>
</feature>
<evidence type="ECO:0000313" key="2">
    <source>
        <dbReference type="EMBL" id="KAF8726041.1"/>
    </source>
</evidence>
<feature type="compositionally biased region" description="Basic and acidic residues" evidence="1">
    <location>
        <begin position="248"/>
        <end position="258"/>
    </location>
</feature>
<dbReference type="PANTHER" id="PTHR31365:SF4">
    <property type="entry name" value="OS05G0179800 PROTEIN"/>
    <property type="match status" value="1"/>
</dbReference>
<gene>
    <name evidence="2" type="ORF">HU200_020627</name>
</gene>
<dbReference type="OrthoDB" id="693363at2759"/>
<feature type="compositionally biased region" description="Basic and acidic residues" evidence="1">
    <location>
        <begin position="174"/>
        <end position="185"/>
    </location>
</feature>
<dbReference type="Proteomes" id="UP000636709">
    <property type="component" value="Unassembled WGS sequence"/>
</dbReference>
<dbReference type="PANTHER" id="PTHR31365">
    <property type="entry name" value="EXPRESSED PROTEIN"/>
    <property type="match status" value="1"/>
</dbReference>
<evidence type="ECO:0000256" key="1">
    <source>
        <dbReference type="SAM" id="MobiDB-lite"/>
    </source>
</evidence>
<dbReference type="EMBL" id="JACEFO010001653">
    <property type="protein sequence ID" value="KAF8726041.1"/>
    <property type="molecule type" value="Genomic_DNA"/>
</dbReference>
<proteinExistence type="predicted"/>
<reference evidence="2" key="1">
    <citation type="submission" date="2020-07" db="EMBL/GenBank/DDBJ databases">
        <title>Genome sequence and genetic diversity analysis of an under-domesticated orphan crop, white fonio (Digitaria exilis).</title>
        <authorList>
            <person name="Bennetzen J.L."/>
            <person name="Chen S."/>
            <person name="Ma X."/>
            <person name="Wang X."/>
            <person name="Yssel A.E.J."/>
            <person name="Chaluvadi S.R."/>
            <person name="Johnson M."/>
            <person name="Gangashetty P."/>
            <person name="Hamidou F."/>
            <person name="Sanogo M.D."/>
            <person name="Zwaenepoel A."/>
            <person name="Wallace J."/>
            <person name="Van De Peer Y."/>
            <person name="Van Deynze A."/>
        </authorList>
    </citation>
    <scope>NUCLEOTIDE SEQUENCE</scope>
    <source>
        <tissue evidence="2">Leaves</tissue>
    </source>
</reference>
<feature type="compositionally biased region" description="Basic and acidic residues" evidence="1">
    <location>
        <begin position="96"/>
        <end position="105"/>
    </location>
</feature>
<feature type="region of interest" description="Disordered" evidence="1">
    <location>
        <begin position="203"/>
        <end position="304"/>
    </location>
</feature>
<comment type="caution">
    <text evidence="2">The sequence shown here is derived from an EMBL/GenBank/DDBJ whole genome shotgun (WGS) entry which is preliminary data.</text>
</comment>
<feature type="compositionally biased region" description="Basic residues" evidence="1">
    <location>
        <begin position="286"/>
        <end position="298"/>
    </location>
</feature>
<keyword evidence="3" id="KW-1185">Reference proteome</keyword>
<feature type="region of interest" description="Disordered" evidence="1">
    <location>
        <begin position="1"/>
        <end position="20"/>
    </location>
</feature>
<dbReference type="AlphaFoldDB" id="A0A835F2I2"/>
<feature type="compositionally biased region" description="Acidic residues" evidence="1">
    <location>
        <begin position="66"/>
        <end position="75"/>
    </location>
</feature>
<feature type="region of interest" description="Disordered" evidence="1">
    <location>
        <begin position="30"/>
        <end position="105"/>
    </location>
</feature>
<feature type="compositionally biased region" description="Basic and acidic residues" evidence="1">
    <location>
        <begin position="213"/>
        <end position="231"/>
    </location>
</feature>
<sequence length="337" mass="36125">MAGGASRRGGAAEETRIGTGNVFAALETLKKKKKKPAADKGAKPAEEPKPEIVWAPAPLTAKSWADVEDDDDDDYFATTAPPPRPVWGNNNNHLDAAAKGKRDAPALEEVRPSVSLCTALCNHFVCLQEIESEDDGLDDEVDDDADEEHEHEADDAVSSEPTVKNAVVPPAPPKDTERQLSKKELKKKELAELDAVLAEFGIDASSNSTQDESNGKKGADQVTDGEKKDDALAPPECKTSKKKKSKKDKSSKESKEAQDQGNGNGSKEAAGAEPDEDTASVDVKERIKKVASMKKKKSSKEMDGAAKIAASEAAARNARLAAAKKKEKSHYNQQPMR</sequence>
<organism evidence="2 3">
    <name type="scientific">Digitaria exilis</name>
    <dbReference type="NCBI Taxonomy" id="1010633"/>
    <lineage>
        <taxon>Eukaryota</taxon>
        <taxon>Viridiplantae</taxon>
        <taxon>Streptophyta</taxon>
        <taxon>Embryophyta</taxon>
        <taxon>Tracheophyta</taxon>
        <taxon>Spermatophyta</taxon>
        <taxon>Magnoliopsida</taxon>
        <taxon>Liliopsida</taxon>
        <taxon>Poales</taxon>
        <taxon>Poaceae</taxon>
        <taxon>PACMAD clade</taxon>
        <taxon>Panicoideae</taxon>
        <taxon>Panicodae</taxon>
        <taxon>Paniceae</taxon>
        <taxon>Anthephorinae</taxon>
        <taxon>Digitaria</taxon>
    </lineage>
</organism>
<feature type="region of interest" description="Disordered" evidence="1">
    <location>
        <begin position="131"/>
        <end position="185"/>
    </location>
</feature>
<protein>
    <submittedName>
        <fullName evidence="2">Uncharacterized protein</fullName>
    </submittedName>
</protein>